<dbReference type="EMBL" id="BSYR01000077">
    <property type="protein sequence ID" value="GMJ15195.1"/>
    <property type="molecule type" value="Genomic_DNA"/>
</dbReference>
<dbReference type="InterPro" id="IPR029472">
    <property type="entry name" value="Copia-like_N"/>
</dbReference>
<dbReference type="PANTHER" id="PTHR37610">
    <property type="entry name" value="CCHC-TYPE DOMAIN-CONTAINING PROTEIN"/>
    <property type="match status" value="1"/>
</dbReference>
<evidence type="ECO:0000256" key="1">
    <source>
        <dbReference type="SAM" id="MobiDB-lite"/>
    </source>
</evidence>
<comment type="caution">
    <text evidence="3">The sequence shown here is derived from an EMBL/GenBank/DDBJ whole genome shotgun (WGS) entry which is preliminary data.</text>
</comment>
<evidence type="ECO:0000313" key="4">
    <source>
        <dbReference type="Proteomes" id="UP001165190"/>
    </source>
</evidence>
<evidence type="ECO:0000313" key="3">
    <source>
        <dbReference type="EMBL" id="GMJ15195.1"/>
    </source>
</evidence>
<organism evidence="3 4">
    <name type="scientific">Hibiscus trionum</name>
    <name type="common">Flower of an hour</name>
    <dbReference type="NCBI Taxonomy" id="183268"/>
    <lineage>
        <taxon>Eukaryota</taxon>
        <taxon>Viridiplantae</taxon>
        <taxon>Streptophyta</taxon>
        <taxon>Embryophyta</taxon>
        <taxon>Tracheophyta</taxon>
        <taxon>Spermatophyta</taxon>
        <taxon>Magnoliopsida</taxon>
        <taxon>eudicotyledons</taxon>
        <taxon>Gunneridae</taxon>
        <taxon>Pentapetalae</taxon>
        <taxon>rosids</taxon>
        <taxon>malvids</taxon>
        <taxon>Malvales</taxon>
        <taxon>Malvaceae</taxon>
        <taxon>Malvoideae</taxon>
        <taxon>Hibiscus</taxon>
    </lineage>
</organism>
<protein>
    <recommendedName>
        <fullName evidence="2">Retrotransposon Copia-like N-terminal domain-containing protein</fullName>
    </recommendedName>
</protein>
<name>A0A9W7JJY4_HIBTR</name>
<keyword evidence="4" id="KW-1185">Reference proteome</keyword>
<feature type="domain" description="Retrotransposon Copia-like N-terminal" evidence="2">
    <location>
        <begin position="19"/>
        <end position="65"/>
    </location>
</feature>
<gene>
    <name evidence="3" type="ORF">HRI_005188700</name>
</gene>
<reference evidence="3" key="1">
    <citation type="submission" date="2023-05" db="EMBL/GenBank/DDBJ databases">
        <title>Genome and transcriptome analyses reveal genes involved in the formation of fine ridges on petal epidermal cells in Hibiscus trionum.</title>
        <authorList>
            <person name="Koshimizu S."/>
            <person name="Masuda S."/>
            <person name="Ishii T."/>
            <person name="Shirasu K."/>
            <person name="Hoshino A."/>
            <person name="Arita M."/>
        </authorList>
    </citation>
    <scope>NUCLEOTIDE SEQUENCE</scope>
    <source>
        <strain evidence="3">Hamamatsu line</strain>
    </source>
</reference>
<accession>A0A9W7JJY4</accession>
<dbReference type="PANTHER" id="PTHR37610:SF78">
    <property type="entry name" value="GAG-POLYPEPTIDE OF LTR COPIA-TYPE-RELATED"/>
    <property type="match status" value="1"/>
</dbReference>
<dbReference type="Proteomes" id="UP001165190">
    <property type="component" value="Unassembled WGS sequence"/>
</dbReference>
<dbReference type="Pfam" id="PF14244">
    <property type="entry name" value="Retrotran_gag_3"/>
    <property type="match status" value="1"/>
</dbReference>
<evidence type="ECO:0000259" key="2">
    <source>
        <dbReference type="Pfam" id="PF14244"/>
    </source>
</evidence>
<sequence length="370" mass="41066">MPNVVDDSEIDFNHPLFLHLSDTPGGILVSHRLVGIGSYNLWSRSMGIVLLAKNKLGFVDSSCKKEGYAESHHSQWERCNAFVFSWILNTVTSELSVGIVFASNAAQVWKDLKEQFDKVDGSRIVYLHREIATASQGDSSISTYFTRLRLLWDEYNSLVPVSVCDCDVSSQNSKHLAQQNLFQFLMGLNETYMAIRSQILLMQPLPTVNQAYSMLVQEESQQAQSSGISPLSDVTALYSNTSGSSDRRRFSGICDFFKICGHKRDSCYRLHGFPSDFKFTKKKGSSPVLAAHTHASTPVVESDSRSDSGSLSTPSFHPAPIFTRDQYYQLLQLLNKVPLAESTLISANSVGTVSQGISAFSGSWKDEGDW</sequence>
<dbReference type="OrthoDB" id="1002462at2759"/>
<proteinExistence type="predicted"/>
<feature type="region of interest" description="Disordered" evidence="1">
    <location>
        <begin position="289"/>
        <end position="315"/>
    </location>
</feature>
<dbReference type="AlphaFoldDB" id="A0A9W7JJY4"/>